<name>A0A1B6F631_9HEMI</name>
<dbReference type="PANTHER" id="PTHR31449:SF3">
    <property type="entry name" value="UPF0598 PROTEIN C8ORF82"/>
    <property type="match status" value="1"/>
</dbReference>
<dbReference type="PANTHER" id="PTHR31449">
    <property type="entry name" value="UPF0598 PROTEIN C8ORF82"/>
    <property type="match status" value="1"/>
</dbReference>
<dbReference type="EMBL" id="GECZ01024135">
    <property type="protein sequence ID" value="JAS45634.1"/>
    <property type="molecule type" value="Transcribed_RNA"/>
</dbReference>
<organism evidence="3">
    <name type="scientific">Cuerna arida</name>
    <dbReference type="NCBI Taxonomy" id="1464854"/>
    <lineage>
        <taxon>Eukaryota</taxon>
        <taxon>Metazoa</taxon>
        <taxon>Ecdysozoa</taxon>
        <taxon>Arthropoda</taxon>
        <taxon>Hexapoda</taxon>
        <taxon>Insecta</taxon>
        <taxon>Pterygota</taxon>
        <taxon>Neoptera</taxon>
        <taxon>Paraneoptera</taxon>
        <taxon>Hemiptera</taxon>
        <taxon>Auchenorrhyncha</taxon>
        <taxon>Membracoidea</taxon>
        <taxon>Cicadellidae</taxon>
        <taxon>Cicadellinae</taxon>
        <taxon>Proconiini</taxon>
        <taxon>Cuerna</taxon>
    </lineage>
</organism>
<accession>A0A1B6F631</accession>
<evidence type="ECO:0000256" key="2">
    <source>
        <dbReference type="SAM" id="SignalP"/>
    </source>
</evidence>
<keyword evidence="2" id="KW-0732">Signal</keyword>
<dbReference type="Pfam" id="PF14956">
    <property type="entry name" value="DUF4505"/>
    <property type="match status" value="1"/>
</dbReference>
<gene>
    <name evidence="3" type="ORF">g.13616</name>
</gene>
<evidence type="ECO:0000256" key="1">
    <source>
        <dbReference type="ARBA" id="ARBA00006322"/>
    </source>
</evidence>
<sequence length="225" mass="26387">TQFTCYLTFIVTMFLKLLALSIRGSLNKINSVKYLSYTQGQYIDKKTREYFYYIDHQGMLFLDDARMKNFTSCFKDKKFLAFFFKRLRENKTGRYEEEFPFISPCGREINFIKCDDRPVVFTHLTEKDGNPIFCYGHVDELFVPFQPNLVYMEPANGRVYHPAPPASGHIGLVCSKLAIEFSKDFEFTAGQDFPPTHFTFRGIKYQLDQEWFKGTKNCQRSTSES</sequence>
<comment type="similarity">
    <text evidence="1">Belongs to the UPF0598 family.</text>
</comment>
<reference evidence="3" key="1">
    <citation type="submission" date="2015-11" db="EMBL/GenBank/DDBJ databases">
        <title>De novo transcriptome assembly of four potential Pierce s Disease insect vectors from Arizona vineyards.</title>
        <authorList>
            <person name="Tassone E.E."/>
        </authorList>
    </citation>
    <scope>NUCLEOTIDE SEQUENCE</scope>
</reference>
<protein>
    <submittedName>
        <fullName evidence="3">Uncharacterized protein</fullName>
    </submittedName>
</protein>
<feature type="signal peptide" evidence="2">
    <location>
        <begin position="1"/>
        <end position="19"/>
    </location>
</feature>
<proteinExistence type="inferred from homology"/>
<feature type="chain" id="PRO_5008582613" evidence="2">
    <location>
        <begin position="20"/>
        <end position="225"/>
    </location>
</feature>
<dbReference type="InterPro" id="IPR028108">
    <property type="entry name" value="DUF4505"/>
</dbReference>
<feature type="non-terminal residue" evidence="3">
    <location>
        <position position="1"/>
    </location>
</feature>
<dbReference type="AlphaFoldDB" id="A0A1B6F631"/>
<evidence type="ECO:0000313" key="3">
    <source>
        <dbReference type="EMBL" id="JAS45634.1"/>
    </source>
</evidence>